<comment type="caution">
    <text evidence="1">The sequence shown here is derived from an EMBL/GenBank/DDBJ whole genome shotgun (WGS) entry which is preliminary data.</text>
</comment>
<dbReference type="InterPro" id="IPR019644">
    <property type="entry name" value="DUF2508"/>
</dbReference>
<keyword evidence="2" id="KW-1185">Reference proteome</keyword>
<organism evidence="1 2">
    <name type="scientific">Lacticaseibacillus suilingensis</name>
    <dbReference type="NCBI Taxonomy" id="2799577"/>
    <lineage>
        <taxon>Bacteria</taxon>
        <taxon>Bacillati</taxon>
        <taxon>Bacillota</taxon>
        <taxon>Bacilli</taxon>
        <taxon>Lactobacillales</taxon>
        <taxon>Lactobacillaceae</taxon>
        <taxon>Lacticaseibacillus</taxon>
    </lineage>
</organism>
<evidence type="ECO:0000313" key="1">
    <source>
        <dbReference type="EMBL" id="MFD1399729.1"/>
    </source>
</evidence>
<dbReference type="RefSeq" id="WP_204119088.1">
    <property type="nucleotide sequence ID" value="NZ_BOLV01000011.1"/>
</dbReference>
<name>A0ABW4BHL9_9LACO</name>
<dbReference type="EMBL" id="JBHTOA010000040">
    <property type="protein sequence ID" value="MFD1399729.1"/>
    <property type="molecule type" value="Genomic_DNA"/>
</dbReference>
<proteinExistence type="predicted"/>
<gene>
    <name evidence="1" type="ORF">ACFQ41_10465</name>
</gene>
<dbReference type="Pfam" id="PF10704">
    <property type="entry name" value="DUF2508"/>
    <property type="match status" value="1"/>
</dbReference>
<accession>A0ABW4BHL9</accession>
<dbReference type="Proteomes" id="UP001597199">
    <property type="component" value="Unassembled WGS sequence"/>
</dbReference>
<protein>
    <submittedName>
        <fullName evidence="1">DUF2508 family protein</fullName>
    </submittedName>
</protein>
<evidence type="ECO:0000313" key="2">
    <source>
        <dbReference type="Proteomes" id="UP001597199"/>
    </source>
</evidence>
<sequence>MFFHKSKPSIKENADRNLMLEVYVVRDKMAAQRKLIASFREVDELTKAQLSVQAGLFDFLHREARIRQVSGELVARIAAAHLEENQ</sequence>
<reference evidence="2" key="1">
    <citation type="journal article" date="2019" name="Int. J. Syst. Evol. Microbiol.">
        <title>The Global Catalogue of Microorganisms (GCM) 10K type strain sequencing project: providing services to taxonomists for standard genome sequencing and annotation.</title>
        <authorList>
            <consortium name="The Broad Institute Genomics Platform"/>
            <consortium name="The Broad Institute Genome Sequencing Center for Infectious Disease"/>
            <person name="Wu L."/>
            <person name="Ma J."/>
        </authorList>
    </citation>
    <scope>NUCLEOTIDE SEQUENCE [LARGE SCALE GENOMIC DNA]</scope>
    <source>
        <strain evidence="2">CCM 9110</strain>
    </source>
</reference>